<evidence type="ECO:0000313" key="13">
    <source>
        <dbReference type="EMBL" id="ROO25509.1"/>
    </source>
</evidence>
<feature type="domain" description="General secretion pathway GspH" evidence="12">
    <location>
        <begin position="51"/>
        <end position="167"/>
    </location>
</feature>
<dbReference type="EMBL" id="AYKF01000113">
    <property type="protein sequence ID" value="ROO25509.1"/>
    <property type="molecule type" value="Genomic_DNA"/>
</dbReference>
<evidence type="ECO:0000313" key="14">
    <source>
        <dbReference type="Proteomes" id="UP000285123"/>
    </source>
</evidence>
<evidence type="ECO:0000256" key="6">
    <source>
        <dbReference type="ARBA" id="ARBA00022692"/>
    </source>
</evidence>
<evidence type="ECO:0000256" key="3">
    <source>
        <dbReference type="ARBA" id="ARBA00022475"/>
    </source>
</evidence>
<feature type="transmembrane region" description="Helical" evidence="11">
    <location>
        <begin position="15"/>
        <end position="35"/>
    </location>
</feature>
<dbReference type="GO" id="GO:0005886">
    <property type="term" value="C:plasma membrane"/>
    <property type="evidence" value="ECO:0007669"/>
    <property type="project" value="UniProtKB-SubCell"/>
</dbReference>
<proteinExistence type="inferred from homology"/>
<evidence type="ECO:0000256" key="2">
    <source>
        <dbReference type="ARBA" id="ARBA00021549"/>
    </source>
</evidence>
<dbReference type="AlphaFoldDB" id="A0A423PIU7"/>
<dbReference type="Proteomes" id="UP000285123">
    <property type="component" value="Unassembled WGS sequence"/>
</dbReference>
<evidence type="ECO:0000256" key="4">
    <source>
        <dbReference type="ARBA" id="ARBA00022481"/>
    </source>
</evidence>
<dbReference type="Pfam" id="PF07963">
    <property type="entry name" value="N_methyl"/>
    <property type="match status" value="1"/>
</dbReference>
<dbReference type="RefSeq" id="WP_184947731.1">
    <property type="nucleotide sequence ID" value="NZ_AYKF01000113.1"/>
</dbReference>
<sequence length="175" mass="18883">MTRGLPDIRTGSRGFTLLELVVALTVAAILVAVAIPSYQSLIERNTLAATVNDLVGDLNYARSEAVTRGRNVYLCSSRDQNSCTSDGNWSDGWILFVTSDRDPADPSESIDQYLRVHNGADSAVAIETEDNGPLRFNSNGFAMVGRTFKASANDQPESRDIVVSATGRVEARDPS</sequence>
<protein>
    <recommendedName>
        <fullName evidence="2">Type II secretion system protein H</fullName>
    </recommendedName>
    <alternativeName>
        <fullName evidence="10">General secretion pathway protein H</fullName>
    </alternativeName>
</protein>
<dbReference type="NCBIfam" id="TIGR02532">
    <property type="entry name" value="IV_pilin_GFxxxE"/>
    <property type="match status" value="1"/>
</dbReference>
<evidence type="ECO:0000256" key="9">
    <source>
        <dbReference type="ARBA" id="ARBA00025772"/>
    </source>
</evidence>
<evidence type="ECO:0000259" key="12">
    <source>
        <dbReference type="Pfam" id="PF12019"/>
    </source>
</evidence>
<keyword evidence="4" id="KW-0488">Methylation</keyword>
<keyword evidence="6 11" id="KW-0812">Transmembrane</keyword>
<organism evidence="13 14">
    <name type="scientific">Salinisphaera orenii YIM 95161</name>
    <dbReference type="NCBI Taxonomy" id="1051139"/>
    <lineage>
        <taxon>Bacteria</taxon>
        <taxon>Pseudomonadati</taxon>
        <taxon>Pseudomonadota</taxon>
        <taxon>Gammaproteobacteria</taxon>
        <taxon>Salinisphaerales</taxon>
        <taxon>Salinisphaeraceae</taxon>
        <taxon>Salinisphaera</taxon>
    </lineage>
</organism>
<dbReference type="SUPFAM" id="SSF54523">
    <property type="entry name" value="Pili subunits"/>
    <property type="match status" value="1"/>
</dbReference>
<comment type="caution">
    <text evidence="13">The sequence shown here is derived from an EMBL/GenBank/DDBJ whole genome shotgun (WGS) entry which is preliminary data.</text>
</comment>
<dbReference type="Gene3D" id="3.55.40.10">
    <property type="entry name" value="minor pseudopilin epsh domain"/>
    <property type="match status" value="1"/>
</dbReference>
<keyword evidence="5" id="KW-0997">Cell inner membrane</keyword>
<dbReference type="PROSITE" id="PS00409">
    <property type="entry name" value="PROKAR_NTER_METHYL"/>
    <property type="match status" value="1"/>
</dbReference>
<evidence type="ECO:0000256" key="11">
    <source>
        <dbReference type="SAM" id="Phobius"/>
    </source>
</evidence>
<dbReference type="GO" id="GO:0015627">
    <property type="term" value="C:type II protein secretion system complex"/>
    <property type="evidence" value="ECO:0007669"/>
    <property type="project" value="InterPro"/>
</dbReference>
<comment type="similarity">
    <text evidence="9">Belongs to the GSP H family.</text>
</comment>
<dbReference type="InterPro" id="IPR022346">
    <property type="entry name" value="T2SS_GspH"/>
</dbReference>
<name>A0A423PIU7_9GAMM</name>
<accession>A0A423PIU7</accession>
<comment type="subcellular location">
    <subcellularLocation>
        <location evidence="1">Cell inner membrane</location>
        <topology evidence="1">Single-pass membrane protein</topology>
    </subcellularLocation>
</comment>
<dbReference type="InterPro" id="IPR045584">
    <property type="entry name" value="Pilin-like"/>
</dbReference>
<gene>
    <name evidence="13" type="ORF">SAHL_14335</name>
</gene>
<reference evidence="13 14" key="1">
    <citation type="submission" date="2013-10" db="EMBL/GenBank/DDBJ databases">
        <title>Salinisphaera halophila YIM 95161 Genome Sequencing.</title>
        <authorList>
            <person name="Lai Q."/>
            <person name="Li C."/>
            <person name="Shao Z."/>
        </authorList>
    </citation>
    <scope>NUCLEOTIDE SEQUENCE [LARGE SCALE GENOMIC DNA]</scope>
    <source>
        <strain evidence="13 14">YIM 95161</strain>
    </source>
</reference>
<evidence type="ECO:0000256" key="10">
    <source>
        <dbReference type="ARBA" id="ARBA00030775"/>
    </source>
</evidence>
<evidence type="ECO:0000256" key="1">
    <source>
        <dbReference type="ARBA" id="ARBA00004377"/>
    </source>
</evidence>
<keyword evidence="8 11" id="KW-0472">Membrane</keyword>
<evidence type="ECO:0000256" key="7">
    <source>
        <dbReference type="ARBA" id="ARBA00022989"/>
    </source>
</evidence>
<dbReference type="GO" id="GO:0015628">
    <property type="term" value="P:protein secretion by the type II secretion system"/>
    <property type="evidence" value="ECO:0007669"/>
    <property type="project" value="InterPro"/>
</dbReference>
<keyword evidence="3" id="KW-1003">Cell membrane</keyword>
<dbReference type="Pfam" id="PF12019">
    <property type="entry name" value="GspH"/>
    <property type="match status" value="1"/>
</dbReference>
<dbReference type="InterPro" id="IPR012902">
    <property type="entry name" value="N_methyl_site"/>
</dbReference>
<keyword evidence="7 11" id="KW-1133">Transmembrane helix</keyword>
<evidence type="ECO:0000256" key="5">
    <source>
        <dbReference type="ARBA" id="ARBA00022519"/>
    </source>
</evidence>
<evidence type="ECO:0000256" key="8">
    <source>
        <dbReference type="ARBA" id="ARBA00023136"/>
    </source>
</evidence>